<dbReference type="STRING" id="1302690.BUE76_06685"/>
<evidence type="ECO:0000313" key="2">
    <source>
        <dbReference type="EMBL" id="SHE84745.1"/>
    </source>
</evidence>
<accession>A0A1M4WU72</accession>
<keyword evidence="3" id="KW-1185">Reference proteome</keyword>
<dbReference type="InterPro" id="IPR028994">
    <property type="entry name" value="Integrin_alpha_N"/>
</dbReference>
<keyword evidence="1" id="KW-0732">Signal</keyword>
<dbReference type="OrthoDB" id="1391917at2"/>
<dbReference type="RefSeq" id="WP_073040975.1">
    <property type="nucleotide sequence ID" value="NZ_FQUO01000003.1"/>
</dbReference>
<dbReference type="PANTHER" id="PTHR44103">
    <property type="entry name" value="PROPROTEIN CONVERTASE P"/>
    <property type="match status" value="1"/>
</dbReference>
<protein>
    <submittedName>
        <fullName evidence="2">Repeat domain-containing protein</fullName>
    </submittedName>
</protein>
<reference evidence="2 3" key="1">
    <citation type="submission" date="2016-11" db="EMBL/GenBank/DDBJ databases">
        <authorList>
            <person name="Jaros S."/>
            <person name="Januszkiewicz K."/>
            <person name="Wedrychowicz H."/>
        </authorList>
    </citation>
    <scope>NUCLEOTIDE SEQUENCE [LARGE SCALE GENOMIC DNA]</scope>
    <source>
        <strain evidence="2 3">DSM 26897</strain>
    </source>
</reference>
<proteinExistence type="predicted"/>
<dbReference type="Proteomes" id="UP000184368">
    <property type="component" value="Unassembled WGS sequence"/>
</dbReference>
<dbReference type="SUPFAM" id="SSF69318">
    <property type="entry name" value="Integrin alpha N-terminal domain"/>
    <property type="match status" value="1"/>
</dbReference>
<name>A0A1M4WU72_9BACT</name>
<evidence type="ECO:0000313" key="3">
    <source>
        <dbReference type="Proteomes" id="UP000184368"/>
    </source>
</evidence>
<organism evidence="2 3">
    <name type="scientific">Cnuella takakiae</name>
    <dbReference type="NCBI Taxonomy" id="1302690"/>
    <lineage>
        <taxon>Bacteria</taxon>
        <taxon>Pseudomonadati</taxon>
        <taxon>Bacteroidota</taxon>
        <taxon>Chitinophagia</taxon>
        <taxon>Chitinophagales</taxon>
        <taxon>Chitinophagaceae</taxon>
        <taxon>Cnuella</taxon>
    </lineage>
</organism>
<evidence type="ECO:0000256" key="1">
    <source>
        <dbReference type="ARBA" id="ARBA00022729"/>
    </source>
</evidence>
<dbReference type="PANTHER" id="PTHR44103:SF1">
    <property type="entry name" value="PROPROTEIN CONVERTASE P"/>
    <property type="match status" value="1"/>
</dbReference>
<dbReference type="AlphaFoldDB" id="A0A1M4WU72"/>
<gene>
    <name evidence="2" type="ORF">SAMN05444008_103142</name>
</gene>
<dbReference type="Pfam" id="PF13517">
    <property type="entry name" value="FG-GAP_3"/>
    <property type="match status" value="2"/>
</dbReference>
<dbReference type="InterPro" id="IPR013517">
    <property type="entry name" value="FG-GAP"/>
</dbReference>
<dbReference type="Gene3D" id="2.130.10.130">
    <property type="entry name" value="Integrin alpha, N-terminal"/>
    <property type="match status" value="1"/>
</dbReference>
<dbReference type="EMBL" id="FQUO01000003">
    <property type="protein sequence ID" value="SHE84745.1"/>
    <property type="molecule type" value="Genomic_DNA"/>
</dbReference>
<sequence length="507" mass="55764">MLVLVIAIGLLSQLVGCGSDPRNASHADVPLASIRKGKELAGKYCGSCHALPDPSLLHAAAWESGVLPQMGPRLGIFAYGERQYPSAKGSPYLPANFYPAQPVLSYVDWQHIIDYYTATAPDSLPVPSQQVSPGLKQFTVQKPAVSNSNPLATFTSIDAAQKQLHVYDMYTQQLLHFDDQLNLLDSLPVPGAISDIQYLDGAPVWTNMGDIYPSDAALGTVQQTRAGRTTPNTLFAGLQRPVVLKTADINKDGRRDFVVGSFGFLTGHLSWYEGMENGSYQQHLIKALPGAAQVYLTDENRDGLPDLWVLFAQGDESIRRYINRGGGKFQEEIILRFPPVWGSTSFELVDMDGDGDQDIVYTCGDNADYSPVLKPYHGVYVYLQEKQGAFRQQYFHHLNGAFKARTLDFDKDGDQDIAAISFFADYQHQPSEGFVFLENKGKLQYAAATFKEAAAGRWITLDAGDLDGDGWPDLVLGNMAKPGSMVPTDIDWKKAPLFVVLRNRGGR</sequence>